<dbReference type="OrthoDB" id="2586582at2759"/>
<accession>A0A6A6C886</accession>
<name>A0A6A6C886_ZASCE</name>
<dbReference type="GeneID" id="54571220"/>
<feature type="chain" id="PRO_5025613536" evidence="3">
    <location>
        <begin position="18"/>
        <end position="227"/>
    </location>
</feature>
<proteinExistence type="predicted"/>
<feature type="signal peptide" evidence="3">
    <location>
        <begin position="1"/>
        <end position="17"/>
    </location>
</feature>
<reference evidence="4" key="1">
    <citation type="journal article" date="2020" name="Stud. Mycol.">
        <title>101 Dothideomycetes genomes: a test case for predicting lifestyles and emergence of pathogens.</title>
        <authorList>
            <person name="Haridas S."/>
            <person name="Albert R."/>
            <person name="Binder M."/>
            <person name="Bloem J."/>
            <person name="Labutti K."/>
            <person name="Salamov A."/>
            <person name="Andreopoulos B."/>
            <person name="Baker S."/>
            <person name="Barry K."/>
            <person name="Bills G."/>
            <person name="Bluhm B."/>
            <person name="Cannon C."/>
            <person name="Castanera R."/>
            <person name="Culley D."/>
            <person name="Daum C."/>
            <person name="Ezra D."/>
            <person name="Gonzalez J."/>
            <person name="Henrissat B."/>
            <person name="Kuo A."/>
            <person name="Liang C."/>
            <person name="Lipzen A."/>
            <person name="Lutzoni F."/>
            <person name="Magnuson J."/>
            <person name="Mondo S."/>
            <person name="Nolan M."/>
            <person name="Ohm R."/>
            <person name="Pangilinan J."/>
            <person name="Park H.-J."/>
            <person name="Ramirez L."/>
            <person name="Alfaro M."/>
            <person name="Sun H."/>
            <person name="Tritt A."/>
            <person name="Yoshinaga Y."/>
            <person name="Zwiers L.-H."/>
            <person name="Turgeon B."/>
            <person name="Goodwin S."/>
            <person name="Spatafora J."/>
            <person name="Crous P."/>
            <person name="Grigoriev I."/>
        </authorList>
    </citation>
    <scope>NUCLEOTIDE SEQUENCE</scope>
    <source>
        <strain evidence="4">ATCC 36951</strain>
    </source>
</reference>
<evidence type="ECO:0000256" key="1">
    <source>
        <dbReference type="ARBA" id="ARBA00022801"/>
    </source>
</evidence>
<dbReference type="SMART" id="SM01110">
    <property type="entry name" value="Cutinase"/>
    <property type="match status" value="1"/>
</dbReference>
<dbReference type="SUPFAM" id="SSF53474">
    <property type="entry name" value="alpha/beta-Hydrolases"/>
    <property type="match status" value="1"/>
</dbReference>
<evidence type="ECO:0000313" key="4">
    <source>
        <dbReference type="EMBL" id="KAF2163053.1"/>
    </source>
</evidence>
<dbReference type="GO" id="GO:0052689">
    <property type="term" value="F:carboxylic ester hydrolase activity"/>
    <property type="evidence" value="ECO:0007669"/>
    <property type="project" value="UniProtKB-ARBA"/>
</dbReference>
<organism evidence="4 5">
    <name type="scientific">Zasmidium cellare ATCC 36951</name>
    <dbReference type="NCBI Taxonomy" id="1080233"/>
    <lineage>
        <taxon>Eukaryota</taxon>
        <taxon>Fungi</taxon>
        <taxon>Dikarya</taxon>
        <taxon>Ascomycota</taxon>
        <taxon>Pezizomycotina</taxon>
        <taxon>Dothideomycetes</taxon>
        <taxon>Dothideomycetidae</taxon>
        <taxon>Mycosphaerellales</taxon>
        <taxon>Mycosphaerellaceae</taxon>
        <taxon>Zasmidium</taxon>
    </lineage>
</organism>
<dbReference type="InterPro" id="IPR000675">
    <property type="entry name" value="Cutinase/axe"/>
</dbReference>
<dbReference type="Gene3D" id="3.40.50.1820">
    <property type="entry name" value="alpha/beta hydrolase"/>
    <property type="match status" value="1"/>
</dbReference>
<keyword evidence="1" id="KW-0378">Hydrolase</keyword>
<dbReference type="RefSeq" id="XP_033663942.1">
    <property type="nucleotide sequence ID" value="XM_033817948.1"/>
</dbReference>
<keyword evidence="5" id="KW-1185">Reference proteome</keyword>
<evidence type="ECO:0000256" key="3">
    <source>
        <dbReference type="SAM" id="SignalP"/>
    </source>
</evidence>
<sequence>MFVQAVLTLGLAALSTAAPLSPRQSCASGFYIIVARGSNEAPGEGKPGQVADLIEQMVPGSTSVAVDYPATIIDDDGSYPASVTDGINDTENKIKNYVAACGSDSRIVLVGYSQGGNVMTDVLAGGVDKPDPIGEEYRQNIAATVVFGDPSFTASQSFDRGTSTKDGIFARSEGGDSLALLNTYASVLRSYCDEHDTFCASGDSLDVHYAEVSNHAQEAANFVASLA</sequence>
<dbReference type="InterPro" id="IPR029058">
    <property type="entry name" value="AB_hydrolase_fold"/>
</dbReference>
<dbReference type="EMBL" id="ML993610">
    <property type="protein sequence ID" value="KAF2163053.1"/>
    <property type="molecule type" value="Genomic_DNA"/>
</dbReference>
<dbReference type="PANTHER" id="PTHR33630">
    <property type="entry name" value="CUTINASE RV1984C-RELATED-RELATED"/>
    <property type="match status" value="1"/>
</dbReference>
<protein>
    <submittedName>
        <fullName evidence="4">Carbohydrate esterase family 5 protein</fullName>
    </submittedName>
</protein>
<dbReference type="PANTHER" id="PTHR33630:SF9">
    <property type="entry name" value="CUTINASE 4"/>
    <property type="match status" value="1"/>
</dbReference>
<dbReference type="AlphaFoldDB" id="A0A6A6C886"/>
<keyword evidence="2" id="KW-1015">Disulfide bond</keyword>
<keyword evidence="3" id="KW-0732">Signal</keyword>
<evidence type="ECO:0000313" key="5">
    <source>
        <dbReference type="Proteomes" id="UP000799537"/>
    </source>
</evidence>
<dbReference type="Proteomes" id="UP000799537">
    <property type="component" value="Unassembled WGS sequence"/>
</dbReference>
<gene>
    <name evidence="4" type="ORF">M409DRAFT_68691</name>
</gene>
<dbReference type="Pfam" id="PF01083">
    <property type="entry name" value="Cutinase"/>
    <property type="match status" value="1"/>
</dbReference>
<evidence type="ECO:0000256" key="2">
    <source>
        <dbReference type="ARBA" id="ARBA00023157"/>
    </source>
</evidence>